<protein>
    <submittedName>
        <fullName evidence="1">Uncharacterized protein</fullName>
    </submittedName>
</protein>
<organism evidence="1 2">
    <name type="scientific">Polyporus arcularius HHB13444</name>
    <dbReference type="NCBI Taxonomy" id="1314778"/>
    <lineage>
        <taxon>Eukaryota</taxon>
        <taxon>Fungi</taxon>
        <taxon>Dikarya</taxon>
        <taxon>Basidiomycota</taxon>
        <taxon>Agaricomycotina</taxon>
        <taxon>Agaricomycetes</taxon>
        <taxon>Polyporales</taxon>
        <taxon>Polyporaceae</taxon>
        <taxon>Polyporus</taxon>
    </lineage>
</organism>
<dbReference type="Proteomes" id="UP000308197">
    <property type="component" value="Unassembled WGS sequence"/>
</dbReference>
<dbReference type="AlphaFoldDB" id="A0A5C3NQX5"/>
<feature type="non-terminal residue" evidence="1">
    <location>
        <position position="1"/>
    </location>
</feature>
<proteinExistence type="predicted"/>
<name>A0A5C3NQX5_9APHY</name>
<dbReference type="EMBL" id="ML212338">
    <property type="protein sequence ID" value="TFK78768.1"/>
    <property type="molecule type" value="Genomic_DNA"/>
</dbReference>
<sequence>TSFSKVFDLPFKRATFYDNQKIWREAPERLRARFMRYDNLKKGSWGAFVRAVK</sequence>
<dbReference type="InParanoid" id="A0A5C3NQX5"/>
<reference evidence="1 2" key="1">
    <citation type="journal article" date="2019" name="Nat. Ecol. Evol.">
        <title>Megaphylogeny resolves global patterns of mushroom evolution.</title>
        <authorList>
            <person name="Varga T."/>
            <person name="Krizsan K."/>
            <person name="Foldi C."/>
            <person name="Dima B."/>
            <person name="Sanchez-Garcia M."/>
            <person name="Sanchez-Ramirez S."/>
            <person name="Szollosi G.J."/>
            <person name="Szarkandi J.G."/>
            <person name="Papp V."/>
            <person name="Albert L."/>
            <person name="Andreopoulos W."/>
            <person name="Angelini C."/>
            <person name="Antonin V."/>
            <person name="Barry K.W."/>
            <person name="Bougher N.L."/>
            <person name="Buchanan P."/>
            <person name="Buyck B."/>
            <person name="Bense V."/>
            <person name="Catcheside P."/>
            <person name="Chovatia M."/>
            <person name="Cooper J."/>
            <person name="Damon W."/>
            <person name="Desjardin D."/>
            <person name="Finy P."/>
            <person name="Geml J."/>
            <person name="Haridas S."/>
            <person name="Hughes K."/>
            <person name="Justo A."/>
            <person name="Karasinski D."/>
            <person name="Kautmanova I."/>
            <person name="Kiss B."/>
            <person name="Kocsube S."/>
            <person name="Kotiranta H."/>
            <person name="LaButti K.M."/>
            <person name="Lechner B.E."/>
            <person name="Liimatainen K."/>
            <person name="Lipzen A."/>
            <person name="Lukacs Z."/>
            <person name="Mihaltcheva S."/>
            <person name="Morgado L.N."/>
            <person name="Niskanen T."/>
            <person name="Noordeloos M.E."/>
            <person name="Ohm R.A."/>
            <person name="Ortiz-Santana B."/>
            <person name="Ovrebo C."/>
            <person name="Racz N."/>
            <person name="Riley R."/>
            <person name="Savchenko A."/>
            <person name="Shiryaev A."/>
            <person name="Soop K."/>
            <person name="Spirin V."/>
            <person name="Szebenyi C."/>
            <person name="Tomsovsky M."/>
            <person name="Tulloss R.E."/>
            <person name="Uehling J."/>
            <person name="Grigoriev I.V."/>
            <person name="Vagvolgyi C."/>
            <person name="Papp T."/>
            <person name="Martin F.M."/>
            <person name="Miettinen O."/>
            <person name="Hibbett D.S."/>
            <person name="Nagy L.G."/>
        </authorList>
    </citation>
    <scope>NUCLEOTIDE SEQUENCE [LARGE SCALE GENOMIC DNA]</scope>
    <source>
        <strain evidence="1 2">HHB13444</strain>
    </source>
</reference>
<feature type="non-terminal residue" evidence="1">
    <location>
        <position position="53"/>
    </location>
</feature>
<accession>A0A5C3NQX5</accession>
<evidence type="ECO:0000313" key="1">
    <source>
        <dbReference type="EMBL" id="TFK78768.1"/>
    </source>
</evidence>
<evidence type="ECO:0000313" key="2">
    <source>
        <dbReference type="Proteomes" id="UP000308197"/>
    </source>
</evidence>
<gene>
    <name evidence="1" type="ORF">K466DRAFT_459677</name>
</gene>
<keyword evidence="2" id="KW-1185">Reference proteome</keyword>